<evidence type="ECO:0000256" key="6">
    <source>
        <dbReference type="ARBA" id="ARBA00023180"/>
    </source>
</evidence>
<evidence type="ECO:0000256" key="10">
    <source>
        <dbReference type="SAM" id="SignalP"/>
    </source>
</evidence>
<proteinExistence type="predicted"/>
<dbReference type="PROSITE" id="PS50835">
    <property type="entry name" value="IG_LIKE"/>
    <property type="match status" value="3"/>
</dbReference>
<accession>A0A673Z7G1</accession>
<dbReference type="InterPro" id="IPR040878">
    <property type="entry name" value="IL-40-like_Ig"/>
</dbReference>
<dbReference type="Pfam" id="PF13927">
    <property type="entry name" value="Ig_3"/>
    <property type="match status" value="1"/>
</dbReference>
<evidence type="ECO:0000256" key="8">
    <source>
        <dbReference type="SAM" id="MobiDB-lite"/>
    </source>
</evidence>
<organism evidence="12 13">
    <name type="scientific">Salmo trutta</name>
    <name type="common">Brown trout</name>
    <dbReference type="NCBI Taxonomy" id="8032"/>
    <lineage>
        <taxon>Eukaryota</taxon>
        <taxon>Metazoa</taxon>
        <taxon>Chordata</taxon>
        <taxon>Craniata</taxon>
        <taxon>Vertebrata</taxon>
        <taxon>Euteleostomi</taxon>
        <taxon>Actinopterygii</taxon>
        <taxon>Neopterygii</taxon>
        <taxon>Teleostei</taxon>
        <taxon>Protacanthopterygii</taxon>
        <taxon>Salmoniformes</taxon>
        <taxon>Salmonidae</taxon>
        <taxon>Salmoninae</taxon>
        <taxon>Salmo</taxon>
    </lineage>
</organism>
<feature type="domain" description="Ig-like" evidence="11">
    <location>
        <begin position="225"/>
        <end position="304"/>
    </location>
</feature>
<name>A0A673Z7G1_SALTR</name>
<feature type="transmembrane region" description="Helical" evidence="9">
    <location>
        <begin position="606"/>
        <end position="625"/>
    </location>
</feature>
<dbReference type="OMA" id="FLSCDYE"/>
<dbReference type="GO" id="GO:0006955">
    <property type="term" value="P:immune response"/>
    <property type="evidence" value="ECO:0007669"/>
    <property type="project" value="TreeGrafter"/>
</dbReference>
<reference evidence="12" key="1">
    <citation type="submission" date="2021-04" db="EMBL/GenBank/DDBJ databases">
        <authorList>
            <consortium name="Wellcome Sanger Institute Data Sharing"/>
        </authorList>
    </citation>
    <scope>NUCLEOTIDE SEQUENCE [LARGE SCALE GENOMIC DNA]</scope>
</reference>
<dbReference type="FunFam" id="2.60.40.10:FF:000357">
    <property type="entry name" value="Fc receptor like 1"/>
    <property type="match status" value="1"/>
</dbReference>
<evidence type="ECO:0000259" key="11">
    <source>
        <dbReference type="PROSITE" id="PS50835"/>
    </source>
</evidence>
<dbReference type="Proteomes" id="UP000472277">
    <property type="component" value="Chromosome 1"/>
</dbReference>
<comment type="subcellular location">
    <subcellularLocation>
        <location evidence="1">Cell membrane</location>
    </subcellularLocation>
</comment>
<dbReference type="SMART" id="SM00408">
    <property type="entry name" value="IGc2"/>
    <property type="match status" value="2"/>
</dbReference>
<evidence type="ECO:0000313" key="13">
    <source>
        <dbReference type="Proteomes" id="UP000472277"/>
    </source>
</evidence>
<dbReference type="Gene3D" id="2.60.40.10">
    <property type="entry name" value="Immunoglobulins"/>
    <property type="match status" value="5"/>
</dbReference>
<dbReference type="InterPro" id="IPR013783">
    <property type="entry name" value="Ig-like_fold"/>
</dbReference>
<dbReference type="GeneTree" id="ENSGT01140000282577"/>
<dbReference type="InterPro" id="IPR003599">
    <property type="entry name" value="Ig_sub"/>
</dbReference>
<dbReference type="InterPro" id="IPR007110">
    <property type="entry name" value="Ig-like_dom"/>
</dbReference>
<dbReference type="InterPro" id="IPR036179">
    <property type="entry name" value="Ig-like_dom_sf"/>
</dbReference>
<evidence type="ECO:0000256" key="7">
    <source>
        <dbReference type="ARBA" id="ARBA00023319"/>
    </source>
</evidence>
<dbReference type="GO" id="GO:0004888">
    <property type="term" value="F:transmembrane signaling receptor activity"/>
    <property type="evidence" value="ECO:0007669"/>
    <property type="project" value="TreeGrafter"/>
</dbReference>
<feature type="compositionally biased region" description="Basic and acidic residues" evidence="8">
    <location>
        <begin position="764"/>
        <end position="773"/>
    </location>
</feature>
<keyword evidence="9" id="KW-1133">Transmembrane helix</keyword>
<reference evidence="12" key="2">
    <citation type="submission" date="2025-08" db="UniProtKB">
        <authorList>
            <consortium name="Ensembl"/>
        </authorList>
    </citation>
    <scope>IDENTIFICATION</scope>
</reference>
<evidence type="ECO:0000313" key="12">
    <source>
        <dbReference type="Ensembl" id="ENSSTUP00000042216.1"/>
    </source>
</evidence>
<dbReference type="KEGG" id="stru:115202091"/>
<keyword evidence="6" id="KW-0325">Glycoprotein</keyword>
<evidence type="ECO:0000256" key="1">
    <source>
        <dbReference type="ARBA" id="ARBA00004236"/>
    </source>
</evidence>
<keyword evidence="5" id="KW-1015">Disulfide bond</keyword>
<evidence type="ECO:0000256" key="9">
    <source>
        <dbReference type="SAM" id="Phobius"/>
    </source>
</evidence>
<dbReference type="GO" id="GO:0009897">
    <property type="term" value="C:external side of plasma membrane"/>
    <property type="evidence" value="ECO:0007669"/>
    <property type="project" value="TreeGrafter"/>
</dbReference>
<dbReference type="SMART" id="SM00409">
    <property type="entry name" value="IG"/>
    <property type="match status" value="4"/>
</dbReference>
<dbReference type="FunCoup" id="A0A673Z7G1">
    <property type="interactions" value="1950"/>
</dbReference>
<feature type="signal peptide" evidence="10">
    <location>
        <begin position="1"/>
        <end position="25"/>
    </location>
</feature>
<protein>
    <submittedName>
        <fullName evidence="12">Platelet and endothelial cell adhesion molecule 1a</fullName>
    </submittedName>
</protein>
<feature type="domain" description="Ig-like" evidence="11">
    <location>
        <begin position="9"/>
        <end position="125"/>
    </location>
</feature>
<dbReference type="SUPFAM" id="SSF48726">
    <property type="entry name" value="Immunoglobulin"/>
    <property type="match status" value="4"/>
</dbReference>
<evidence type="ECO:0000256" key="4">
    <source>
        <dbReference type="ARBA" id="ARBA00023136"/>
    </source>
</evidence>
<dbReference type="PANTHER" id="PTHR11481:SF125">
    <property type="entry name" value="PLATELET ENDOTHELIAL CELL ADHESION MOLECULE-LIKE ISOFORM X1"/>
    <property type="match status" value="1"/>
</dbReference>
<keyword evidence="4 9" id="KW-0472">Membrane</keyword>
<feature type="compositionally biased region" description="Acidic residues" evidence="8">
    <location>
        <begin position="684"/>
        <end position="694"/>
    </location>
</feature>
<keyword evidence="3 10" id="KW-0732">Signal</keyword>
<feature type="region of interest" description="Disordered" evidence="8">
    <location>
        <begin position="669"/>
        <end position="787"/>
    </location>
</feature>
<dbReference type="CTD" id="569386"/>
<keyword evidence="7" id="KW-0393">Immunoglobulin domain</keyword>
<feature type="chain" id="PRO_5025582709" evidence="10">
    <location>
        <begin position="26"/>
        <end position="787"/>
    </location>
</feature>
<dbReference type="Ensembl" id="ENSSTUT00000044090.1">
    <property type="protein sequence ID" value="ENSSTUP00000042216.1"/>
    <property type="gene ID" value="ENSSTUG00000017851.1"/>
</dbReference>
<feature type="compositionally biased region" description="Low complexity" evidence="8">
    <location>
        <begin position="777"/>
        <end position="787"/>
    </location>
</feature>
<dbReference type="PANTHER" id="PTHR11481">
    <property type="entry name" value="IMMUNOGLOBULIN FC RECEPTOR"/>
    <property type="match status" value="1"/>
</dbReference>
<dbReference type="InterPro" id="IPR050488">
    <property type="entry name" value="Ig_Fc_receptor"/>
</dbReference>
<keyword evidence="9" id="KW-0812">Transmembrane</keyword>
<feature type="domain" description="Ig-like" evidence="11">
    <location>
        <begin position="508"/>
        <end position="594"/>
    </location>
</feature>
<keyword evidence="13" id="KW-1185">Reference proteome</keyword>
<dbReference type="AlphaFoldDB" id="A0A673Z7G1"/>
<dbReference type="InParanoid" id="A0A673Z7G1"/>
<evidence type="ECO:0000256" key="2">
    <source>
        <dbReference type="ARBA" id="ARBA00022475"/>
    </source>
</evidence>
<dbReference type="Pfam" id="PF17736">
    <property type="entry name" value="Ig_C17orf99"/>
    <property type="match status" value="1"/>
</dbReference>
<sequence length="787" mass="86769">MDSPPLYLPLLLLTSLLTLWQGAGAQSLFTIDSVTLKLDPSGEVTSGTLMDLNCEVSVSHDQSQPLTHSFNFLRDDVLVYSKNTTEPAVLHQLTPARAANSGTYKCQVIVQDKSKGSSTHRLSVTGLQTPVLQVTSEILFEGDEVAATCSAPDESGSLLFHFYQDQEKIKQVRASGNSVDTRLELKHAGDTHLRCYFEITMLPAAGRSNNSNTVKVMVKELFITPVMNILPGKDVIEGDIVEIVCRVVNPPPNVAVFLTKDKRVLKTASVSLSHSFRVLAEDSGEYVCKADRGNVQKEAYESIKVKELFSKPVLVMKPREVFETERFTLNCYTDRYSHERINIGNVKYSLYRNQVLLTSGGNYSATAHPSLNGNYSCQAQAQGRGQTKNIFKNSTQIVLKAKVPVSVPLLSVVGGRLILGKPFQLQCQSDNGSLPITYTLLSPHRQAEFRVVRSPWDLALFNITSIHRSTDIHSFSCKAENNPSQPHMESSGEHLRRTATIIEPVSRPLLTMTPNMGDVAEGENLTLTCTVQRGTPPITYTWYHTKSALPLLSKTTNDMRSSHSVQGVSREHGGGYYCVTNNPSNDSQRSAMVTVGVKLAGWKKGLIAAFCILLTVSLIIIIILVKKCLLPFRRERTVELSVKPASTKTDETLRLTHGEVNEAANVTPGVMGRSVWSDHVSGSESDDQTSEETTEVPVPQYTEVHPQEVDLTRAPVKKGTDTVYSEVRNSNQGESESEQADGQGSVEYAQLNHNDHESEEPEHEPDQEPRPEPQPEPEQGSEQDGQL</sequence>
<dbReference type="GO" id="GO:0007166">
    <property type="term" value="P:cell surface receptor signaling pathway"/>
    <property type="evidence" value="ECO:0007669"/>
    <property type="project" value="TreeGrafter"/>
</dbReference>
<evidence type="ECO:0000256" key="3">
    <source>
        <dbReference type="ARBA" id="ARBA00022729"/>
    </source>
</evidence>
<dbReference type="InterPro" id="IPR003598">
    <property type="entry name" value="Ig_sub2"/>
</dbReference>
<reference evidence="12" key="3">
    <citation type="submission" date="2025-09" db="UniProtKB">
        <authorList>
            <consortium name="Ensembl"/>
        </authorList>
    </citation>
    <scope>IDENTIFICATION</scope>
</reference>
<keyword evidence="2" id="KW-1003">Cell membrane</keyword>
<evidence type="ECO:0000256" key="5">
    <source>
        <dbReference type="ARBA" id="ARBA00023157"/>
    </source>
</evidence>
<dbReference type="OrthoDB" id="9950534at2759"/>
<dbReference type="Pfam" id="PF13895">
    <property type="entry name" value="Ig_2"/>
    <property type="match status" value="1"/>
</dbReference>
<gene>
    <name evidence="12" type="primary">pecam1a</name>
</gene>
<dbReference type="GO" id="GO:0098742">
    <property type="term" value="P:cell-cell adhesion via plasma-membrane adhesion molecules"/>
    <property type="evidence" value="ECO:0007669"/>
    <property type="project" value="TreeGrafter"/>
</dbReference>